<evidence type="ECO:0000313" key="3">
    <source>
        <dbReference type="Proteomes" id="UP001208935"/>
    </source>
</evidence>
<organism evidence="2 3">
    <name type="scientific">Verminephrobacter aporrectodeae subsp. tuberculatae</name>
    <dbReference type="NCBI Taxonomy" id="1110392"/>
    <lineage>
        <taxon>Bacteria</taxon>
        <taxon>Pseudomonadati</taxon>
        <taxon>Pseudomonadota</taxon>
        <taxon>Betaproteobacteria</taxon>
        <taxon>Burkholderiales</taxon>
        <taxon>Comamonadaceae</taxon>
        <taxon>Verminephrobacter</taxon>
    </lineage>
</organism>
<proteinExistence type="predicted"/>
<dbReference type="PANTHER" id="PTHR40396">
    <property type="entry name" value="ATPASE-LIKE PROTEIN"/>
    <property type="match status" value="1"/>
</dbReference>
<comment type="caution">
    <text evidence="2">The sequence shown here is derived from an EMBL/GenBank/DDBJ whole genome shotgun (WGS) entry which is preliminary data.</text>
</comment>
<dbReference type="SUPFAM" id="SSF52540">
    <property type="entry name" value="P-loop containing nucleoside triphosphate hydrolases"/>
    <property type="match status" value="1"/>
</dbReference>
<dbReference type="EMBL" id="QZCW01000001">
    <property type="protein sequence ID" value="MCW5320316.1"/>
    <property type="molecule type" value="Genomic_DNA"/>
</dbReference>
<sequence>MMLRSFTLQNFQSFKDPVRISLELNGHAPDDHRSCESPAGTHLSKAIAVIGANASGKTTLIKSLVFVDWFMKQSFRAKPGTPIPLAPHFSAAVDEASTFELEFEFDDQEWRYRLVASRDRVKHESLYAKPKHSRAFSYVFTREWQPRKGYAVKQQQFGMPQKEAEKVHENASLISTAAQYEVKLALKLVSTIVLSNVRQFGRSKDSDLPFSEILRASDFYAKNTDIRNQMASLLRQWDLGLADVRMEKRIGKQEKRGVPNELEIPFGIHRVGDKEHSLAILEESSGTQSAFILLSRILPVLQCGGGLVVIDELEADLHPHMLRPILDLFFSPKTNPDNVQIIFTCHSMEVLSLLHKAQVVLVEKDGNCESDAWRLDDVKGVRSDDNLYAKYMAGAYGAVPQL</sequence>
<dbReference type="Gene3D" id="3.40.50.300">
    <property type="entry name" value="P-loop containing nucleotide triphosphate hydrolases"/>
    <property type="match status" value="1"/>
</dbReference>
<keyword evidence="3" id="KW-1185">Reference proteome</keyword>
<accession>A0ABT3KPR3</accession>
<evidence type="ECO:0000313" key="2">
    <source>
        <dbReference type="EMBL" id="MCW5320316.1"/>
    </source>
</evidence>
<gene>
    <name evidence="2" type="ORF">D5039_03700</name>
</gene>
<reference evidence="3" key="1">
    <citation type="submission" date="2023-07" db="EMBL/GenBank/DDBJ databases">
        <title>Verminephrobacter genomes.</title>
        <authorList>
            <person name="Lund M.B."/>
        </authorList>
    </citation>
    <scope>NUCLEOTIDE SEQUENCE [LARGE SCALE GENOMIC DNA]</scope>
    <source>
        <strain evidence="3">AtM5-05</strain>
    </source>
</reference>
<dbReference type="Proteomes" id="UP001208935">
    <property type="component" value="Unassembled WGS sequence"/>
</dbReference>
<protein>
    <submittedName>
        <fullName evidence="2">Abortive infection protein</fullName>
    </submittedName>
</protein>
<name>A0ABT3KPR3_9BURK</name>
<dbReference type="InterPro" id="IPR003959">
    <property type="entry name" value="ATPase_AAA_core"/>
</dbReference>
<feature type="domain" description="ATPase AAA-type core" evidence="1">
    <location>
        <begin position="48"/>
        <end position="352"/>
    </location>
</feature>
<evidence type="ECO:0000259" key="1">
    <source>
        <dbReference type="Pfam" id="PF13304"/>
    </source>
</evidence>
<dbReference type="Pfam" id="PF13304">
    <property type="entry name" value="AAA_21"/>
    <property type="match status" value="1"/>
</dbReference>
<dbReference type="PANTHER" id="PTHR40396:SF1">
    <property type="entry name" value="ATPASE AAA-TYPE CORE DOMAIN-CONTAINING PROTEIN"/>
    <property type="match status" value="1"/>
</dbReference>
<dbReference type="InterPro" id="IPR027417">
    <property type="entry name" value="P-loop_NTPase"/>
</dbReference>